<dbReference type="GO" id="GO:0016787">
    <property type="term" value="F:hydrolase activity"/>
    <property type="evidence" value="ECO:0007669"/>
    <property type="project" value="UniProtKB-KW"/>
</dbReference>
<name>A0A9P6RMS0_9FUNG</name>
<gene>
    <name evidence="4" type="ORF">BGZ99_004337</name>
</gene>
<evidence type="ECO:0000256" key="2">
    <source>
        <dbReference type="ARBA" id="ARBA00038334"/>
    </source>
</evidence>
<accession>A0A9P6RMS0</accession>
<evidence type="ECO:0000256" key="1">
    <source>
        <dbReference type="ARBA" id="ARBA00022801"/>
    </source>
</evidence>
<dbReference type="Pfam" id="PF00561">
    <property type="entry name" value="Abhydrolase_1"/>
    <property type="match status" value="1"/>
</dbReference>
<keyword evidence="1" id="KW-0378">Hydrolase</keyword>
<dbReference type="InterPro" id="IPR000073">
    <property type="entry name" value="AB_hydrolase_1"/>
</dbReference>
<protein>
    <recommendedName>
        <fullName evidence="3">AB hydrolase-1 domain-containing protein</fullName>
    </recommendedName>
</protein>
<dbReference type="InterPro" id="IPR029058">
    <property type="entry name" value="AB_hydrolase_fold"/>
</dbReference>
<organism evidence="4 5">
    <name type="scientific">Dissophora globulifera</name>
    <dbReference type="NCBI Taxonomy" id="979702"/>
    <lineage>
        <taxon>Eukaryota</taxon>
        <taxon>Fungi</taxon>
        <taxon>Fungi incertae sedis</taxon>
        <taxon>Mucoromycota</taxon>
        <taxon>Mortierellomycotina</taxon>
        <taxon>Mortierellomycetes</taxon>
        <taxon>Mortierellales</taxon>
        <taxon>Mortierellaceae</taxon>
        <taxon>Dissophora</taxon>
    </lineage>
</organism>
<reference evidence="4" key="1">
    <citation type="journal article" date="2020" name="Fungal Divers.">
        <title>Resolving the Mortierellaceae phylogeny through synthesis of multi-gene phylogenetics and phylogenomics.</title>
        <authorList>
            <person name="Vandepol N."/>
            <person name="Liber J."/>
            <person name="Desiro A."/>
            <person name="Na H."/>
            <person name="Kennedy M."/>
            <person name="Barry K."/>
            <person name="Grigoriev I.V."/>
            <person name="Miller A.N."/>
            <person name="O'Donnell K."/>
            <person name="Stajich J.E."/>
            <person name="Bonito G."/>
        </authorList>
    </citation>
    <scope>NUCLEOTIDE SEQUENCE</scope>
    <source>
        <strain evidence="4">REB-010B</strain>
    </source>
</reference>
<evidence type="ECO:0000313" key="4">
    <source>
        <dbReference type="EMBL" id="KAG0320740.1"/>
    </source>
</evidence>
<feature type="domain" description="AB hydrolase-1" evidence="3">
    <location>
        <begin position="14"/>
        <end position="269"/>
    </location>
</feature>
<dbReference type="PANTHER" id="PTHR43329">
    <property type="entry name" value="EPOXIDE HYDROLASE"/>
    <property type="match status" value="1"/>
</dbReference>
<dbReference type="InterPro" id="IPR000639">
    <property type="entry name" value="Epox_hydrolase-like"/>
</dbReference>
<dbReference type="OrthoDB" id="408373at2759"/>
<evidence type="ECO:0000313" key="5">
    <source>
        <dbReference type="Proteomes" id="UP000738325"/>
    </source>
</evidence>
<evidence type="ECO:0000259" key="3">
    <source>
        <dbReference type="Pfam" id="PF00561"/>
    </source>
</evidence>
<dbReference type="Proteomes" id="UP000738325">
    <property type="component" value="Unassembled WGS sequence"/>
</dbReference>
<dbReference type="PRINTS" id="PR00111">
    <property type="entry name" value="ABHYDROLASE"/>
</dbReference>
<dbReference type="EMBL" id="JAAAIP010000270">
    <property type="protein sequence ID" value="KAG0320740.1"/>
    <property type="molecule type" value="Genomic_DNA"/>
</dbReference>
<dbReference type="AlphaFoldDB" id="A0A9P6RMS0"/>
<comment type="similarity">
    <text evidence="2">Belongs to the AB hydrolase superfamily. Epoxide hydrolase family.</text>
</comment>
<proteinExistence type="inferred from homology"/>
<sequence length="292" mass="33552">MLDYVEEGDSKAEPLLLVHGFPDHWFGWRHQIKFLAKLGYRVIVVDCLGYGQTDAPMELHKYGMKSVCADLAGLLDALQIPKVTLIGHDWGGALVWRFGLWFPHRLHGIIRLTTKPSTPIDTSSSLCTPFNPPTTQYRSLEEITKIVPEFEYQLNLADPGTVARMDEKAKQFLDSIMDAGNMNQEDLDYMLEQYRIHGFRGPLNYYKTTRINYDDEIGLRNTIDLPCWIVVAENDPYLRPRMARKMKNFMPQLKMTTIVSGHFLMTEKPDEVNALLKQCLDDLLVRRSKASL</sequence>
<dbReference type="PRINTS" id="PR00412">
    <property type="entry name" value="EPOXHYDRLASE"/>
</dbReference>
<comment type="caution">
    <text evidence="4">The sequence shown here is derived from an EMBL/GenBank/DDBJ whole genome shotgun (WGS) entry which is preliminary data.</text>
</comment>
<keyword evidence="5" id="KW-1185">Reference proteome</keyword>
<dbReference type="Gene3D" id="3.40.50.1820">
    <property type="entry name" value="alpha/beta hydrolase"/>
    <property type="match status" value="1"/>
</dbReference>
<dbReference type="SUPFAM" id="SSF53474">
    <property type="entry name" value="alpha/beta-Hydrolases"/>
    <property type="match status" value="1"/>
</dbReference>